<feature type="transmembrane region" description="Helical" evidence="3">
    <location>
        <begin position="29"/>
        <end position="45"/>
    </location>
</feature>
<dbReference type="PIRSF" id="PIRSF016661">
    <property type="entry name" value="BioY"/>
    <property type="match status" value="1"/>
</dbReference>
<feature type="transmembrane region" description="Helical" evidence="3">
    <location>
        <begin position="52"/>
        <end position="72"/>
    </location>
</feature>
<dbReference type="STRING" id="1121925.SAMN02746011_00696"/>
<feature type="transmembrane region" description="Helical" evidence="3">
    <location>
        <begin position="78"/>
        <end position="99"/>
    </location>
</feature>
<evidence type="ECO:0000313" key="5">
    <source>
        <dbReference type="Proteomes" id="UP000189941"/>
    </source>
</evidence>
<dbReference type="Pfam" id="PF02632">
    <property type="entry name" value="BioY"/>
    <property type="match status" value="1"/>
</dbReference>
<gene>
    <name evidence="4" type="ORF">SAMN02746011_00696</name>
</gene>
<dbReference type="AlphaFoldDB" id="A0A1T4KDH5"/>
<keyword evidence="2" id="KW-0813">Transport</keyword>
<dbReference type="RefSeq" id="WP_078755491.1">
    <property type="nucleotide sequence ID" value="NZ_FUWO01000004.1"/>
</dbReference>
<comment type="subcellular location">
    <subcellularLocation>
        <location evidence="2">Cell membrane</location>
        <topology evidence="2">Multi-pass membrane protein</topology>
    </subcellularLocation>
</comment>
<reference evidence="5" key="1">
    <citation type="submission" date="2017-02" db="EMBL/GenBank/DDBJ databases">
        <authorList>
            <person name="Varghese N."/>
            <person name="Submissions S."/>
        </authorList>
    </citation>
    <scope>NUCLEOTIDE SEQUENCE [LARGE SCALE GENOMIC DNA]</scope>
    <source>
        <strain evidence="5">DSM 15739</strain>
    </source>
</reference>
<feature type="transmembrane region" description="Helical" evidence="3">
    <location>
        <begin position="149"/>
        <end position="172"/>
    </location>
</feature>
<name>A0A1T4KDH5_9LACT</name>
<organism evidence="4 5">
    <name type="scientific">Globicatella sulfidifaciens DSM 15739</name>
    <dbReference type="NCBI Taxonomy" id="1121925"/>
    <lineage>
        <taxon>Bacteria</taxon>
        <taxon>Bacillati</taxon>
        <taxon>Bacillota</taxon>
        <taxon>Bacilli</taxon>
        <taxon>Lactobacillales</taxon>
        <taxon>Aerococcaceae</taxon>
        <taxon>Globicatella</taxon>
    </lineage>
</organism>
<sequence length="183" mass="19833">MKTRDITLMAVMLALLIICSQISIPMWPVAITLQTFAVLLIGMLLKPQEALIVTTFYTILGLVGLPVFSGFSGGINSFLSPSFGFIVSFIPASHVTSLLSRKSNSSLKQFIIAGIVATIVIYAIGVPYLGFILNLVLNLSKSVAQIMQIGMTPFLIGDSIKLIFASLVAVRLTKIVRLNYRPL</sequence>
<evidence type="ECO:0000313" key="4">
    <source>
        <dbReference type="EMBL" id="SJZ40508.1"/>
    </source>
</evidence>
<keyword evidence="3" id="KW-1133">Transmembrane helix</keyword>
<dbReference type="Gene3D" id="1.10.1760.20">
    <property type="match status" value="1"/>
</dbReference>
<keyword evidence="2 3" id="KW-0472">Membrane</keyword>
<dbReference type="GO" id="GO:0005886">
    <property type="term" value="C:plasma membrane"/>
    <property type="evidence" value="ECO:0007669"/>
    <property type="project" value="UniProtKB-SubCell"/>
</dbReference>
<keyword evidence="5" id="KW-1185">Reference proteome</keyword>
<dbReference type="InterPro" id="IPR003784">
    <property type="entry name" value="BioY"/>
</dbReference>
<dbReference type="PANTHER" id="PTHR34295">
    <property type="entry name" value="BIOTIN TRANSPORTER BIOY"/>
    <property type="match status" value="1"/>
</dbReference>
<dbReference type="EMBL" id="FUWO01000004">
    <property type="protein sequence ID" value="SJZ40508.1"/>
    <property type="molecule type" value="Genomic_DNA"/>
</dbReference>
<feature type="transmembrane region" description="Helical" evidence="3">
    <location>
        <begin position="7"/>
        <end position="23"/>
    </location>
</feature>
<proteinExistence type="inferred from homology"/>
<dbReference type="PANTHER" id="PTHR34295:SF1">
    <property type="entry name" value="BIOTIN TRANSPORTER BIOY"/>
    <property type="match status" value="1"/>
</dbReference>
<dbReference type="Proteomes" id="UP000189941">
    <property type="component" value="Unassembled WGS sequence"/>
</dbReference>
<feature type="transmembrane region" description="Helical" evidence="3">
    <location>
        <begin position="111"/>
        <end position="137"/>
    </location>
</feature>
<keyword evidence="2" id="KW-1003">Cell membrane</keyword>
<dbReference type="GO" id="GO:0015225">
    <property type="term" value="F:biotin transmembrane transporter activity"/>
    <property type="evidence" value="ECO:0007669"/>
    <property type="project" value="UniProtKB-UniRule"/>
</dbReference>
<evidence type="ECO:0000256" key="1">
    <source>
        <dbReference type="ARBA" id="ARBA00010692"/>
    </source>
</evidence>
<keyword evidence="3" id="KW-0812">Transmembrane</keyword>
<protein>
    <recommendedName>
        <fullName evidence="2">Biotin transporter</fullName>
    </recommendedName>
</protein>
<evidence type="ECO:0000256" key="2">
    <source>
        <dbReference type="PIRNR" id="PIRNR016661"/>
    </source>
</evidence>
<comment type="similarity">
    <text evidence="1 2">Belongs to the BioY family.</text>
</comment>
<dbReference type="OrthoDB" id="9803495at2"/>
<evidence type="ECO:0000256" key="3">
    <source>
        <dbReference type="SAM" id="Phobius"/>
    </source>
</evidence>
<accession>A0A1T4KDH5</accession>